<evidence type="ECO:0000256" key="3">
    <source>
        <dbReference type="ARBA" id="ARBA00022543"/>
    </source>
</evidence>
<evidence type="ECO:0000256" key="12">
    <source>
        <dbReference type="ARBA" id="ARBA00022840"/>
    </source>
</evidence>
<dbReference type="GO" id="GO:0005524">
    <property type="term" value="F:ATP binding"/>
    <property type="evidence" value="ECO:0007669"/>
    <property type="project" value="UniProtKB-KW"/>
</dbReference>
<feature type="domain" description="Response regulatory" evidence="17">
    <location>
        <begin position="494"/>
        <end position="606"/>
    </location>
</feature>
<keyword evidence="8" id="KW-0808">Transferase</keyword>
<keyword evidence="9" id="KW-0677">Repeat</keyword>
<keyword evidence="5" id="KW-0716">Sensory transduction</keyword>
<comment type="catalytic activity">
    <reaction evidence="1">
        <text>ATP + protein L-histidine = ADP + protein N-phospho-L-histidine.</text>
        <dbReference type="EC" id="2.7.13.3"/>
    </reaction>
</comment>
<feature type="modified residue" description="4-aspartylphosphate" evidence="16">
    <location>
        <position position="545"/>
    </location>
</feature>
<dbReference type="InterPro" id="IPR035965">
    <property type="entry name" value="PAS-like_dom_sf"/>
</dbReference>
<evidence type="ECO:0000256" key="16">
    <source>
        <dbReference type="PROSITE-ProRule" id="PRU00169"/>
    </source>
</evidence>
<dbReference type="SMART" id="SM00086">
    <property type="entry name" value="PAC"/>
    <property type="match status" value="2"/>
</dbReference>
<sequence>MTQDPPPSAPAGSDWRNSAEWLRSIANAVPQLVWSATAEGIVDFYNFRYKEYAGLTHKPDGTWEWAPVVHPDDAAATLEAWTRATATGEVYDMEHRVERADGTFRWHVSRGVPVRDAQGRVVRWYGSATDIHDLKTAERALHENEARLRATFEGVADGIISLDAAGRVLDLNPAFARMHGFASVDDARLSLDRFVTDFETRDANGMDIPPQGLPFSRAVRGETISDMEIEARRRATGDLLFIGSYNAVPVRDAHGAISQVVVTIRDITERRRAEERQRLLVREVDHRARNALAVVQAVMTLTRADTVDDFAEAVRGRVQTIARCHTRLTENHWLTVGLRNLLDDELKAYEAPDGARTQLHGPAVAIVGSAVQPVSMILHELVTNAVKHGALSGPEGRLTVDWTLRPDGGLRLCWREAGGPPVRPPARRGVGSTVMAGSARQVGGTLDMQWETAGLTCTLVLPPAAIGAVSALAQSGAAAAPASEPAFAVHARRRILVVEDEALLATETAALLSSLGYAAVGPAVTLDEALALAATERDLAAAVLDLNLGGRSSLVVADVLEARGVGVVFATGYADAPVPSPEGRRRPVVQKPVTPGRLADALREVL</sequence>
<keyword evidence="7" id="KW-0288">FMN</keyword>
<evidence type="ECO:0000259" key="19">
    <source>
        <dbReference type="PROSITE" id="PS50113"/>
    </source>
</evidence>
<dbReference type="Proteomes" id="UP000219621">
    <property type="component" value="Unassembled WGS sequence"/>
</dbReference>
<evidence type="ECO:0000256" key="11">
    <source>
        <dbReference type="ARBA" id="ARBA00022777"/>
    </source>
</evidence>
<proteinExistence type="predicted"/>
<dbReference type="InterPro" id="IPR011006">
    <property type="entry name" value="CheY-like_superfamily"/>
</dbReference>
<dbReference type="Pfam" id="PF08447">
    <property type="entry name" value="PAS_3"/>
    <property type="match status" value="1"/>
</dbReference>
<dbReference type="SUPFAM" id="SSF55874">
    <property type="entry name" value="ATPase domain of HSP90 chaperone/DNA topoisomerase II/histidine kinase"/>
    <property type="match status" value="1"/>
</dbReference>
<dbReference type="Pfam" id="PF07536">
    <property type="entry name" value="HWE_HK"/>
    <property type="match status" value="1"/>
</dbReference>
<evidence type="ECO:0000256" key="9">
    <source>
        <dbReference type="ARBA" id="ARBA00022737"/>
    </source>
</evidence>
<dbReference type="NCBIfam" id="TIGR00229">
    <property type="entry name" value="sensory_box"/>
    <property type="match status" value="2"/>
</dbReference>
<dbReference type="Gene3D" id="3.40.50.2300">
    <property type="match status" value="1"/>
</dbReference>
<keyword evidence="6" id="KW-0285">Flavoprotein</keyword>
<evidence type="ECO:0000256" key="15">
    <source>
        <dbReference type="ARBA" id="ARBA00023170"/>
    </source>
</evidence>
<dbReference type="InterPro" id="IPR013655">
    <property type="entry name" value="PAS_fold_3"/>
</dbReference>
<name>A0A286GMI0_9PROT</name>
<evidence type="ECO:0000256" key="13">
    <source>
        <dbReference type="ARBA" id="ARBA00022991"/>
    </source>
</evidence>
<keyword evidence="11" id="KW-0418">Kinase</keyword>
<dbReference type="PANTHER" id="PTHR41523">
    <property type="entry name" value="TWO-COMPONENT SYSTEM SENSOR PROTEIN"/>
    <property type="match status" value="1"/>
</dbReference>
<dbReference type="SMART" id="SM00911">
    <property type="entry name" value="HWE_HK"/>
    <property type="match status" value="1"/>
</dbReference>
<dbReference type="SUPFAM" id="SSF55785">
    <property type="entry name" value="PYP-like sensor domain (PAS domain)"/>
    <property type="match status" value="2"/>
</dbReference>
<evidence type="ECO:0000313" key="21">
    <source>
        <dbReference type="Proteomes" id="UP000219621"/>
    </source>
</evidence>
<dbReference type="SMART" id="SM00448">
    <property type="entry name" value="REC"/>
    <property type="match status" value="1"/>
</dbReference>
<protein>
    <recommendedName>
        <fullName evidence="2">histidine kinase</fullName>
        <ecNumber evidence="2">2.7.13.3</ecNumber>
    </recommendedName>
</protein>
<dbReference type="FunFam" id="3.30.450.20:FF:000099">
    <property type="entry name" value="Sensory box sensor histidine kinase"/>
    <property type="match status" value="1"/>
</dbReference>
<dbReference type="InterPro" id="IPR036890">
    <property type="entry name" value="HATPase_C_sf"/>
</dbReference>
<reference evidence="20 21" key="1">
    <citation type="submission" date="2017-09" db="EMBL/GenBank/DDBJ databases">
        <authorList>
            <person name="Ehlers B."/>
            <person name="Leendertz F.H."/>
        </authorList>
    </citation>
    <scope>NUCLEOTIDE SEQUENCE [LARGE SCALE GENOMIC DNA]</scope>
    <source>
        <strain evidence="20 21">USBA 140</strain>
    </source>
</reference>
<dbReference type="EC" id="2.7.13.3" evidence="2"/>
<dbReference type="CDD" id="cd00130">
    <property type="entry name" value="PAS"/>
    <property type="match status" value="2"/>
</dbReference>
<evidence type="ECO:0000256" key="10">
    <source>
        <dbReference type="ARBA" id="ARBA00022741"/>
    </source>
</evidence>
<dbReference type="GO" id="GO:0004673">
    <property type="term" value="F:protein histidine kinase activity"/>
    <property type="evidence" value="ECO:0007669"/>
    <property type="project" value="UniProtKB-EC"/>
</dbReference>
<feature type="domain" description="PAC" evidence="19">
    <location>
        <begin position="91"/>
        <end position="143"/>
    </location>
</feature>
<accession>A0A286GMI0</accession>
<evidence type="ECO:0000256" key="6">
    <source>
        <dbReference type="ARBA" id="ARBA00022630"/>
    </source>
</evidence>
<dbReference type="InterPro" id="IPR001610">
    <property type="entry name" value="PAC"/>
</dbReference>
<evidence type="ECO:0000256" key="5">
    <source>
        <dbReference type="ARBA" id="ARBA00022606"/>
    </source>
</evidence>
<evidence type="ECO:0000256" key="14">
    <source>
        <dbReference type="ARBA" id="ARBA00023026"/>
    </source>
</evidence>
<dbReference type="PROSITE" id="PS50110">
    <property type="entry name" value="RESPONSE_REGULATORY"/>
    <property type="match status" value="1"/>
</dbReference>
<evidence type="ECO:0000256" key="1">
    <source>
        <dbReference type="ARBA" id="ARBA00000085"/>
    </source>
</evidence>
<feature type="domain" description="PAS" evidence="18">
    <location>
        <begin position="144"/>
        <end position="181"/>
    </location>
</feature>
<dbReference type="AlphaFoldDB" id="A0A286GMI0"/>
<dbReference type="GO" id="GO:0000160">
    <property type="term" value="P:phosphorelay signal transduction system"/>
    <property type="evidence" value="ECO:0007669"/>
    <property type="project" value="InterPro"/>
</dbReference>
<evidence type="ECO:0000256" key="8">
    <source>
        <dbReference type="ARBA" id="ARBA00022679"/>
    </source>
</evidence>
<dbReference type="EMBL" id="OCNJ01000006">
    <property type="protein sequence ID" value="SOD96743.1"/>
    <property type="molecule type" value="Genomic_DNA"/>
</dbReference>
<keyword evidence="15" id="KW-0675">Receptor</keyword>
<feature type="domain" description="PAC" evidence="19">
    <location>
        <begin position="225"/>
        <end position="279"/>
    </location>
</feature>
<dbReference type="InterPro" id="IPR013656">
    <property type="entry name" value="PAS_4"/>
</dbReference>
<dbReference type="Gene3D" id="3.30.565.10">
    <property type="entry name" value="Histidine kinase-like ATPase, C-terminal domain"/>
    <property type="match status" value="1"/>
</dbReference>
<evidence type="ECO:0000259" key="18">
    <source>
        <dbReference type="PROSITE" id="PS50112"/>
    </source>
</evidence>
<evidence type="ECO:0000256" key="4">
    <source>
        <dbReference type="ARBA" id="ARBA00022553"/>
    </source>
</evidence>
<dbReference type="OrthoDB" id="341208at2"/>
<dbReference type="PROSITE" id="PS50112">
    <property type="entry name" value="PAS"/>
    <property type="match status" value="1"/>
</dbReference>
<keyword evidence="4 16" id="KW-0597">Phosphoprotein</keyword>
<dbReference type="InterPro" id="IPR011102">
    <property type="entry name" value="Sig_transdc_His_kinase_HWE"/>
</dbReference>
<dbReference type="SUPFAM" id="SSF52172">
    <property type="entry name" value="CheY-like"/>
    <property type="match status" value="1"/>
</dbReference>
<keyword evidence="3" id="KW-0600">Photoreceptor protein</keyword>
<evidence type="ECO:0000313" key="20">
    <source>
        <dbReference type="EMBL" id="SOD96743.1"/>
    </source>
</evidence>
<evidence type="ECO:0000256" key="2">
    <source>
        <dbReference type="ARBA" id="ARBA00012438"/>
    </source>
</evidence>
<keyword evidence="10" id="KW-0547">Nucleotide-binding</keyword>
<gene>
    <name evidence="20" type="ORF">SAMN05421508_10671</name>
</gene>
<dbReference type="Gene3D" id="3.30.450.20">
    <property type="entry name" value="PAS domain"/>
    <property type="match status" value="2"/>
</dbReference>
<dbReference type="SMART" id="SM00091">
    <property type="entry name" value="PAS"/>
    <property type="match status" value="3"/>
</dbReference>
<keyword evidence="13" id="KW-0157">Chromophore</keyword>
<dbReference type="GO" id="GO:0009881">
    <property type="term" value="F:photoreceptor activity"/>
    <property type="evidence" value="ECO:0007669"/>
    <property type="project" value="UniProtKB-KW"/>
</dbReference>
<dbReference type="InterPro" id="IPR000700">
    <property type="entry name" value="PAS-assoc_C"/>
</dbReference>
<dbReference type="PROSITE" id="PS50113">
    <property type="entry name" value="PAC"/>
    <property type="match status" value="2"/>
</dbReference>
<dbReference type="PANTHER" id="PTHR41523:SF8">
    <property type="entry name" value="ETHYLENE RESPONSE SENSOR PROTEIN"/>
    <property type="match status" value="1"/>
</dbReference>
<keyword evidence="14" id="KW-0843">Virulence</keyword>
<evidence type="ECO:0000256" key="7">
    <source>
        <dbReference type="ARBA" id="ARBA00022643"/>
    </source>
</evidence>
<evidence type="ECO:0000259" key="17">
    <source>
        <dbReference type="PROSITE" id="PS50110"/>
    </source>
</evidence>
<dbReference type="Pfam" id="PF08448">
    <property type="entry name" value="PAS_4"/>
    <property type="match status" value="1"/>
</dbReference>
<dbReference type="InterPro" id="IPR001789">
    <property type="entry name" value="Sig_transdc_resp-reg_receiver"/>
</dbReference>
<dbReference type="RefSeq" id="WP_097279849.1">
    <property type="nucleotide sequence ID" value="NZ_OCNJ01000006.1"/>
</dbReference>
<keyword evidence="12" id="KW-0067">ATP-binding</keyword>
<dbReference type="InterPro" id="IPR000014">
    <property type="entry name" value="PAS"/>
</dbReference>
<organism evidence="20 21">
    <name type="scientific">Caenispirillum bisanense</name>
    <dbReference type="NCBI Taxonomy" id="414052"/>
    <lineage>
        <taxon>Bacteria</taxon>
        <taxon>Pseudomonadati</taxon>
        <taxon>Pseudomonadota</taxon>
        <taxon>Alphaproteobacteria</taxon>
        <taxon>Rhodospirillales</taxon>
        <taxon>Novispirillaceae</taxon>
        <taxon>Caenispirillum</taxon>
    </lineage>
</organism>
<keyword evidence="21" id="KW-1185">Reference proteome</keyword>